<feature type="domain" description="Bacteriophage phiJL001 Gp84 C-terminal" evidence="1">
    <location>
        <begin position="164"/>
        <end position="246"/>
    </location>
</feature>
<evidence type="ECO:0000259" key="1">
    <source>
        <dbReference type="Pfam" id="PF09356"/>
    </source>
</evidence>
<dbReference type="InterPro" id="IPR018964">
    <property type="entry name" value="Phage_phiJL001_Gp84_C"/>
</dbReference>
<name>A0A917ABM1_9RHOB</name>
<dbReference type="NCBIfam" id="TIGR02218">
    <property type="entry name" value="phg_TIGR02218"/>
    <property type="match status" value="1"/>
</dbReference>
<protein>
    <recommendedName>
        <fullName evidence="1">Bacteriophage phiJL001 Gp84 C-terminal domain-containing protein</fullName>
    </recommendedName>
</protein>
<gene>
    <name evidence="2" type="ORF">GCM10011517_05360</name>
</gene>
<keyword evidence="3" id="KW-1185">Reference proteome</keyword>
<dbReference type="Pfam" id="PF09931">
    <property type="entry name" value="Phage_phiJL001_Gp84_N"/>
    <property type="match status" value="1"/>
</dbReference>
<proteinExistence type="predicted"/>
<dbReference type="Pfam" id="PF09356">
    <property type="entry name" value="Phage_BR0599"/>
    <property type="match status" value="1"/>
</dbReference>
<reference evidence="2" key="1">
    <citation type="journal article" date="2014" name="Int. J. Syst. Evol. Microbiol.">
        <title>Complete genome sequence of Corynebacterium casei LMG S-19264T (=DSM 44701T), isolated from a smear-ripened cheese.</title>
        <authorList>
            <consortium name="US DOE Joint Genome Institute (JGI-PGF)"/>
            <person name="Walter F."/>
            <person name="Albersmeier A."/>
            <person name="Kalinowski J."/>
            <person name="Ruckert C."/>
        </authorList>
    </citation>
    <scope>NUCLEOTIDE SEQUENCE</scope>
    <source>
        <strain evidence="2">CGMCC 1.16012</strain>
    </source>
</reference>
<accession>A0A917ABM1</accession>
<dbReference type="AlphaFoldDB" id="A0A917ABM1"/>
<evidence type="ECO:0000313" key="3">
    <source>
        <dbReference type="Proteomes" id="UP000606730"/>
    </source>
</evidence>
<evidence type="ECO:0000313" key="2">
    <source>
        <dbReference type="EMBL" id="GGE40627.1"/>
    </source>
</evidence>
<comment type="caution">
    <text evidence="2">The sequence shown here is derived from an EMBL/GenBank/DDBJ whole genome shotgun (WGS) entry which is preliminary data.</text>
</comment>
<dbReference type="Proteomes" id="UP000606730">
    <property type="component" value="Unassembled WGS sequence"/>
</dbReference>
<organism evidence="2 3">
    <name type="scientific">Actibacterium pelagium</name>
    <dbReference type="NCBI Taxonomy" id="2029103"/>
    <lineage>
        <taxon>Bacteria</taxon>
        <taxon>Pseudomonadati</taxon>
        <taxon>Pseudomonadota</taxon>
        <taxon>Alphaproteobacteria</taxon>
        <taxon>Rhodobacterales</taxon>
        <taxon>Roseobacteraceae</taxon>
        <taxon>Actibacterium</taxon>
    </lineage>
</organism>
<dbReference type="EMBL" id="BMKN01000001">
    <property type="protein sequence ID" value="GGE40627.1"/>
    <property type="molecule type" value="Genomic_DNA"/>
</dbReference>
<sequence>MIGFTDHDSDLSFEGVTFNADSGMTARSLRQSSGLSVDNTEVLGALNHASVREEDIAAGRYDGAEVVAWLVNWANAEERLLQFRGSIGEITRQGTSFTAELRGLAEALNRPVGRIYHADCSAVLGDQACGFDLSQPGYAVETTLEAVEENRIFRFSSLPEFEVQWFQKGTLEVLDGEASGLKGVIQNDQMTENGRLVSLWDALRVPVLVGSKVRLTAGCDRRADTCRLKFNNFLNFRGFPHIPGDDWMMAYPRQGQNNNGGSLR</sequence>
<reference evidence="2" key="2">
    <citation type="submission" date="2020-09" db="EMBL/GenBank/DDBJ databases">
        <authorList>
            <person name="Sun Q."/>
            <person name="Zhou Y."/>
        </authorList>
    </citation>
    <scope>NUCLEOTIDE SEQUENCE</scope>
    <source>
        <strain evidence="2">CGMCC 1.16012</strain>
    </source>
</reference>
<dbReference type="InterPro" id="IPR011928">
    <property type="entry name" value="Phage_phiJL001_Gp84"/>
</dbReference>